<evidence type="ECO:0000256" key="2">
    <source>
        <dbReference type="SAM" id="MobiDB-lite"/>
    </source>
</evidence>
<dbReference type="AlphaFoldDB" id="A0A1R3L7T0"/>
<name>A0A1R3L7T0_ASPOF</name>
<reference evidence="4" key="1">
    <citation type="journal article" date="2017" name="Nat. Commun.">
        <title>The asparagus genome sheds light on the origin and evolution of a young Y chromosome.</title>
        <authorList>
            <person name="Harkess A."/>
            <person name="Zhou J."/>
            <person name="Xu C."/>
            <person name="Bowers J.E."/>
            <person name="Van der Hulst R."/>
            <person name="Ayyampalayam S."/>
            <person name="Mercati F."/>
            <person name="Riccardi P."/>
            <person name="McKain M.R."/>
            <person name="Kakrana A."/>
            <person name="Tang H."/>
            <person name="Ray J."/>
            <person name="Groenendijk J."/>
            <person name="Arikit S."/>
            <person name="Mathioni S.M."/>
            <person name="Nakano M."/>
            <person name="Shan H."/>
            <person name="Telgmann-Rauber A."/>
            <person name="Kanno A."/>
            <person name="Yue Z."/>
            <person name="Chen H."/>
            <person name="Li W."/>
            <person name="Chen Y."/>
            <person name="Xu X."/>
            <person name="Zhang Y."/>
            <person name="Luo S."/>
            <person name="Chen H."/>
            <person name="Gao J."/>
            <person name="Mao Z."/>
            <person name="Pires J.C."/>
            <person name="Luo M."/>
            <person name="Kudrna D."/>
            <person name="Wing R.A."/>
            <person name="Meyers B.C."/>
            <person name="Yi K."/>
            <person name="Kong H."/>
            <person name="Lavrijsen P."/>
            <person name="Sunseri F."/>
            <person name="Falavigna A."/>
            <person name="Ye Y."/>
            <person name="Leebens-Mack J.H."/>
            <person name="Chen G."/>
        </authorList>
    </citation>
    <scope>NUCLEOTIDE SEQUENCE [LARGE SCALE GENOMIC DNA]</scope>
    <source>
        <strain evidence="4">cv. DH0086</strain>
    </source>
</reference>
<dbReference type="EMBL" id="KV863321">
    <property type="protein sequence ID" value="ONK55668.1"/>
    <property type="molecule type" value="Genomic_DNA"/>
</dbReference>
<evidence type="ECO:0000313" key="4">
    <source>
        <dbReference type="Proteomes" id="UP000243459"/>
    </source>
</evidence>
<feature type="region of interest" description="Disordered" evidence="2">
    <location>
        <begin position="1"/>
        <end position="83"/>
    </location>
</feature>
<proteinExistence type="predicted"/>
<organism evidence="3 4">
    <name type="scientific">Asparagus officinalis</name>
    <name type="common">Garden asparagus</name>
    <dbReference type="NCBI Taxonomy" id="4686"/>
    <lineage>
        <taxon>Eukaryota</taxon>
        <taxon>Viridiplantae</taxon>
        <taxon>Streptophyta</taxon>
        <taxon>Embryophyta</taxon>
        <taxon>Tracheophyta</taxon>
        <taxon>Spermatophyta</taxon>
        <taxon>Magnoliopsida</taxon>
        <taxon>Liliopsida</taxon>
        <taxon>Asparagales</taxon>
        <taxon>Asparagaceae</taxon>
        <taxon>Asparagoideae</taxon>
        <taxon>Asparagus</taxon>
    </lineage>
</organism>
<accession>A0A1R3L7T0</accession>
<keyword evidence="4" id="KW-1185">Reference proteome</keyword>
<dbReference type="Gramene" id="ONK55668">
    <property type="protein sequence ID" value="ONK55668"/>
    <property type="gene ID" value="A4U43_UnF370"/>
</dbReference>
<sequence>MLLLQQSQQQPQPIFLQPHPQNPIAPAAQAPRRQRRRGLPSILRSLARASPALSPLRLPAAPRAARNSGGSLSETRGCHDPGAPIRRFLAAASRAARGSEAAGLRQSSDPIIREGKRSVSRELVRISEFVDKVLIKESNDSQSQLEELERRRDRGRRRVSFAECNGREDNLFDDFPERIADIEEEALRGFYDRSSENEESPKAMRHERANGFSQRMAPPLPVRMEPMRNGSVKKMVADEED</sequence>
<feature type="region of interest" description="Disordered" evidence="2">
    <location>
        <begin position="190"/>
        <end position="241"/>
    </location>
</feature>
<gene>
    <name evidence="3" type="ORF">A4U43_UnF370</name>
</gene>
<feature type="coiled-coil region" evidence="1">
    <location>
        <begin position="138"/>
        <end position="165"/>
    </location>
</feature>
<feature type="compositionally biased region" description="Basic and acidic residues" evidence="2">
    <location>
        <begin position="190"/>
        <end position="209"/>
    </location>
</feature>
<protein>
    <submittedName>
        <fullName evidence="3">Uncharacterized protein</fullName>
    </submittedName>
</protein>
<feature type="compositionally biased region" description="Low complexity" evidence="2">
    <location>
        <begin position="1"/>
        <end position="31"/>
    </location>
</feature>
<keyword evidence="1" id="KW-0175">Coiled coil</keyword>
<evidence type="ECO:0000313" key="3">
    <source>
        <dbReference type="EMBL" id="ONK55668.1"/>
    </source>
</evidence>
<dbReference type="Proteomes" id="UP000243459">
    <property type="component" value="Unassembled WGS sequence"/>
</dbReference>
<feature type="compositionally biased region" description="Low complexity" evidence="2">
    <location>
        <begin position="43"/>
        <end position="66"/>
    </location>
</feature>
<evidence type="ECO:0000256" key="1">
    <source>
        <dbReference type="SAM" id="Coils"/>
    </source>
</evidence>